<sequence length="798" mass="88797">MGAKWLSHAEFEDGDTPEDPELPEYHNKPVALLVVGAPGLWAARHGGDDYLELFKSGIEHIGRDLFASLDKSVMAAAEISAERHYESATNLILITPVQVPAYDMLSPEQQMTLTPERINMMNEHLSKFRRSVEDSHVLWAFNKMTENVTAAFDRNGLHVMDSVAAAKADVALNARCNGPRADRNDARQGTCCMAYRRGRFETAFLLLSLFLYWFMALRLVGYSFSRAPGFLAASNLLFAVAWCQFSDRTTAFSKIERHYDQGVFILLSAGWLLVSLSTIKIVTERRETPFSGGFLSRQQSEEIGGLMQALILLYHYNYASQTLWVYKLVRVFTSGYFFLSVFGHSAYFLRTKDYSFEQVALVLFRFNVLSALLPYAVDTDYSSYYLAPAITFWYLVVYFTLRINRTLNHDQLSLLVKLVVSDTLVGIFIWAPGLLELISRASYAIFRMSWDAEEMRFRLGLDRHIVFVGVIAAGLAQRAADLRAYYRTTSTRMYTRRSHRGPFGTLNRLADGIVSDEGRWLSHVKPVALLSCAAAIPAFFYFTSATYVPSRQAYDALHPYVSWVPVLAFLGLRNAHPALRSRYLRLPAALGRSSLETDVLHSHMWLGGDGTARLATGLFGRHGDGGGLGASLEVLLLTVSFVAVAASAHRATEVLSQWLFGPSAYPRGRARTRGPGPSSSSSSGGGGWGASEAGAPWADSGTVVLEMRGLSDIVDFDDDGDATRMRGSLLAQEDEEHRDDDDNDNNSWKKLLVPAVWVRALSPSRRLRGLRAGPGLGDPRVRAGLLLLTLWVANWVYC</sequence>
<evidence type="ECO:0000256" key="7">
    <source>
        <dbReference type="ARBA" id="ARBA00023180"/>
    </source>
</evidence>
<comment type="subcellular location">
    <subcellularLocation>
        <location evidence="1">Membrane</location>
        <topology evidence="1">Multi-pass membrane protein</topology>
    </subcellularLocation>
</comment>
<name>A0ABY0H014_9PEZI</name>
<keyword evidence="6 9" id="KW-0472">Membrane</keyword>
<feature type="transmembrane region" description="Helical" evidence="9">
    <location>
        <begin position="324"/>
        <end position="347"/>
    </location>
</feature>
<accession>A0ABY0H014</accession>
<evidence type="ECO:0000256" key="2">
    <source>
        <dbReference type="ARBA" id="ARBA00010666"/>
    </source>
</evidence>
<reference evidence="11 12" key="1">
    <citation type="submission" date="2018-06" db="EMBL/GenBank/DDBJ databases">
        <title>Complete Genomes of Monosporascus.</title>
        <authorList>
            <person name="Robinson A.J."/>
            <person name="Natvig D.O."/>
        </authorList>
    </citation>
    <scope>NUCLEOTIDE SEQUENCE [LARGE SCALE GENOMIC DNA]</scope>
    <source>
        <strain evidence="11 12">CBS 609.92</strain>
    </source>
</reference>
<evidence type="ECO:0000256" key="4">
    <source>
        <dbReference type="ARBA" id="ARBA00022692"/>
    </source>
</evidence>
<feature type="compositionally biased region" description="Low complexity" evidence="8">
    <location>
        <begin position="673"/>
        <end position="682"/>
    </location>
</feature>
<dbReference type="PANTHER" id="PTHR13533">
    <property type="entry name" value="N-ACETYLNEURAMINATE 9-O-ACETYLTRANSFERASE"/>
    <property type="match status" value="1"/>
</dbReference>
<dbReference type="Pfam" id="PF07779">
    <property type="entry name" value="Cas1_AcylT"/>
    <property type="match status" value="1"/>
</dbReference>
<feature type="transmembrane region" description="Helical" evidence="9">
    <location>
        <begin position="263"/>
        <end position="282"/>
    </location>
</feature>
<organism evidence="11 12">
    <name type="scientific">Monosporascus cannonballus</name>
    <dbReference type="NCBI Taxonomy" id="155416"/>
    <lineage>
        <taxon>Eukaryota</taxon>
        <taxon>Fungi</taxon>
        <taxon>Dikarya</taxon>
        <taxon>Ascomycota</taxon>
        <taxon>Pezizomycotina</taxon>
        <taxon>Sordariomycetes</taxon>
        <taxon>Xylariomycetidae</taxon>
        <taxon>Xylariales</taxon>
        <taxon>Xylariales incertae sedis</taxon>
        <taxon>Monosporascus</taxon>
    </lineage>
</organism>
<dbReference type="EMBL" id="QJNS01000254">
    <property type="protein sequence ID" value="RYO81342.1"/>
    <property type="molecule type" value="Genomic_DNA"/>
</dbReference>
<comment type="similarity">
    <text evidence="2">Belongs to the PC-esterase family. CASD1 subfamily.</text>
</comment>
<comment type="caution">
    <text evidence="11">The sequence shown here is derived from an EMBL/GenBank/DDBJ whole genome shotgun (WGS) entry which is preliminary data.</text>
</comment>
<protein>
    <recommendedName>
        <fullName evidence="10">Cas1p 10 TM acyl transferase domain-containing protein</fullName>
    </recommendedName>
</protein>
<keyword evidence="12" id="KW-1185">Reference proteome</keyword>
<evidence type="ECO:0000313" key="11">
    <source>
        <dbReference type="EMBL" id="RYO81342.1"/>
    </source>
</evidence>
<gene>
    <name evidence="11" type="ORF">DL762_007188</name>
</gene>
<keyword evidence="4 9" id="KW-0812">Transmembrane</keyword>
<evidence type="ECO:0000256" key="9">
    <source>
        <dbReference type="SAM" id="Phobius"/>
    </source>
</evidence>
<evidence type="ECO:0000256" key="3">
    <source>
        <dbReference type="ARBA" id="ARBA00022679"/>
    </source>
</evidence>
<evidence type="ECO:0000256" key="5">
    <source>
        <dbReference type="ARBA" id="ARBA00022989"/>
    </source>
</evidence>
<feature type="compositionally biased region" description="Acidic residues" evidence="8">
    <location>
        <begin position="12"/>
        <end position="22"/>
    </location>
</feature>
<feature type="domain" description="Cas1p 10 TM acyl transferase" evidence="10">
    <location>
        <begin position="232"/>
        <end position="662"/>
    </location>
</feature>
<evidence type="ECO:0000256" key="8">
    <source>
        <dbReference type="SAM" id="MobiDB-lite"/>
    </source>
</evidence>
<evidence type="ECO:0000256" key="6">
    <source>
        <dbReference type="ARBA" id="ARBA00023136"/>
    </source>
</evidence>
<evidence type="ECO:0000313" key="12">
    <source>
        <dbReference type="Proteomes" id="UP000294003"/>
    </source>
</evidence>
<dbReference type="PANTHER" id="PTHR13533:SF1">
    <property type="entry name" value="N-ACETYLNEURAMINATE 9-O-ACETYLTRANSFERASE"/>
    <property type="match status" value="1"/>
</dbReference>
<keyword evidence="7" id="KW-0325">Glycoprotein</keyword>
<keyword evidence="5 9" id="KW-1133">Transmembrane helix</keyword>
<keyword evidence="3" id="KW-0808">Transferase</keyword>
<dbReference type="InterPro" id="IPR012419">
    <property type="entry name" value="Cas1_AcylTrans_dom"/>
</dbReference>
<evidence type="ECO:0000256" key="1">
    <source>
        <dbReference type="ARBA" id="ARBA00004141"/>
    </source>
</evidence>
<proteinExistence type="inferred from homology"/>
<dbReference type="Proteomes" id="UP000294003">
    <property type="component" value="Unassembled WGS sequence"/>
</dbReference>
<feature type="region of interest" description="Disordered" evidence="8">
    <location>
        <begin position="667"/>
        <end position="692"/>
    </location>
</feature>
<evidence type="ECO:0000259" key="10">
    <source>
        <dbReference type="Pfam" id="PF07779"/>
    </source>
</evidence>
<feature type="transmembrane region" description="Helical" evidence="9">
    <location>
        <begin position="203"/>
        <end position="221"/>
    </location>
</feature>
<feature type="region of interest" description="Disordered" evidence="8">
    <location>
        <begin position="1"/>
        <end position="22"/>
    </location>
</feature>
<feature type="transmembrane region" description="Helical" evidence="9">
    <location>
        <begin position="383"/>
        <end position="401"/>
    </location>
</feature>
<feature type="transmembrane region" description="Helical" evidence="9">
    <location>
        <begin position="413"/>
        <end position="431"/>
    </location>
</feature>